<keyword evidence="2" id="KW-1133">Transmembrane helix</keyword>
<dbReference type="Proteomes" id="UP000295626">
    <property type="component" value="Unassembled WGS sequence"/>
</dbReference>
<feature type="transmembrane region" description="Helical" evidence="2">
    <location>
        <begin position="87"/>
        <end position="108"/>
    </location>
</feature>
<keyword evidence="4" id="KW-1185">Reference proteome</keyword>
<evidence type="ECO:0000256" key="1">
    <source>
        <dbReference type="SAM" id="MobiDB-lite"/>
    </source>
</evidence>
<protein>
    <submittedName>
        <fullName evidence="3">Trp biosynthesis protein</fullName>
    </submittedName>
</protein>
<feature type="transmembrane region" description="Helical" evidence="2">
    <location>
        <begin position="147"/>
        <end position="167"/>
    </location>
</feature>
<evidence type="ECO:0000313" key="4">
    <source>
        <dbReference type="Proteomes" id="UP000295626"/>
    </source>
</evidence>
<accession>A0ABY2DKR6</accession>
<proteinExistence type="predicted"/>
<feature type="compositionally biased region" description="Gly residues" evidence="1">
    <location>
        <begin position="9"/>
        <end position="21"/>
    </location>
</feature>
<gene>
    <name evidence="3" type="ORF">E1091_02800</name>
</gene>
<organism evidence="3 4">
    <name type="scientific">Micromonospora fluostatini</name>
    <dbReference type="NCBI Taxonomy" id="1629071"/>
    <lineage>
        <taxon>Bacteria</taxon>
        <taxon>Bacillati</taxon>
        <taxon>Actinomycetota</taxon>
        <taxon>Actinomycetes</taxon>
        <taxon>Micromonosporales</taxon>
        <taxon>Micromonosporaceae</taxon>
        <taxon>Micromonospora</taxon>
    </lineage>
</organism>
<keyword evidence="2" id="KW-0472">Membrane</keyword>
<reference evidence="3 4" key="1">
    <citation type="submission" date="2019-02" db="EMBL/GenBank/DDBJ databases">
        <title>Draft genome sequences of novel Actinobacteria.</title>
        <authorList>
            <person name="Sahin N."/>
            <person name="Ay H."/>
            <person name="Saygin H."/>
        </authorList>
    </citation>
    <scope>NUCLEOTIDE SEQUENCE [LARGE SCALE GENOMIC DNA]</scope>
    <source>
        <strain evidence="3 4">JCM 30529</strain>
    </source>
</reference>
<evidence type="ECO:0000256" key="2">
    <source>
        <dbReference type="SAM" id="Phobius"/>
    </source>
</evidence>
<sequence length="219" mass="21654">MTGADPTGGTPGGAPAPGGDGSAPAAPATVAAGTPDPGRRALAYAVLLCLAGAGLAVWAATRTWSVEVTVRPVPLPALREGRTGVGLVPWVPALALVALAGGGAVLATRGRLRRLLGALLLALGAAVAAGGGYGLVAETGGEPSRQWPALCLVGGVLVGLGGLLTLLRGHRWPAMGARYERPVRGARAAPAPERAGPVTGRRTVEAWDALDRGEDPTAG</sequence>
<feature type="region of interest" description="Disordered" evidence="1">
    <location>
        <begin position="1"/>
        <end position="32"/>
    </location>
</feature>
<comment type="caution">
    <text evidence="3">The sequence shown here is derived from an EMBL/GenBank/DDBJ whole genome shotgun (WGS) entry which is preliminary data.</text>
</comment>
<keyword evidence="2" id="KW-0812">Transmembrane</keyword>
<feature type="transmembrane region" description="Helical" evidence="2">
    <location>
        <begin position="41"/>
        <end position="61"/>
    </location>
</feature>
<feature type="transmembrane region" description="Helical" evidence="2">
    <location>
        <begin position="115"/>
        <end position="135"/>
    </location>
</feature>
<dbReference type="InterPro" id="IPR019051">
    <property type="entry name" value="Trp_biosyn_TM_oprn/chp"/>
</dbReference>
<feature type="compositionally biased region" description="Low complexity" evidence="1">
    <location>
        <begin position="22"/>
        <end position="32"/>
    </location>
</feature>
<evidence type="ECO:0000313" key="3">
    <source>
        <dbReference type="EMBL" id="TDC01474.1"/>
    </source>
</evidence>
<name>A0ABY2DKR6_9ACTN</name>
<dbReference type="Pfam" id="PF09534">
    <property type="entry name" value="Trp_oprn_chp"/>
    <property type="match status" value="1"/>
</dbReference>
<dbReference type="EMBL" id="SMKE01000049">
    <property type="protein sequence ID" value="TDC01474.1"/>
    <property type="molecule type" value="Genomic_DNA"/>
</dbReference>